<dbReference type="STRING" id="1157962.A0A250X9Z4"/>
<feature type="transmembrane region" description="Helical" evidence="12">
    <location>
        <begin position="424"/>
        <end position="445"/>
    </location>
</feature>
<evidence type="ECO:0000256" key="11">
    <source>
        <dbReference type="ARBA" id="ARBA00048044"/>
    </source>
</evidence>
<dbReference type="AlphaFoldDB" id="A0A250X9Z4"/>
<keyword evidence="8" id="KW-0350">Heme biosynthesis</keyword>
<evidence type="ECO:0000256" key="6">
    <source>
        <dbReference type="ARBA" id="ARBA00023002"/>
    </source>
</evidence>
<dbReference type="PANTHER" id="PTHR23289">
    <property type="entry name" value="CYTOCHROME C OXIDASE ASSEMBLY PROTEIN COX15"/>
    <property type="match status" value="1"/>
</dbReference>
<feature type="transmembrane region" description="Helical" evidence="12">
    <location>
        <begin position="332"/>
        <end position="352"/>
    </location>
</feature>
<keyword evidence="5 12" id="KW-1133">Transmembrane helix</keyword>
<organism evidence="13 14">
    <name type="scientific">Chlamydomonas eustigma</name>
    <dbReference type="NCBI Taxonomy" id="1157962"/>
    <lineage>
        <taxon>Eukaryota</taxon>
        <taxon>Viridiplantae</taxon>
        <taxon>Chlorophyta</taxon>
        <taxon>core chlorophytes</taxon>
        <taxon>Chlorophyceae</taxon>
        <taxon>CS clade</taxon>
        <taxon>Chlamydomonadales</taxon>
        <taxon>Chlamydomonadaceae</taxon>
        <taxon>Chlamydomonas</taxon>
    </lineage>
</organism>
<keyword evidence="3 12" id="KW-0812">Transmembrane</keyword>
<sequence length="509" mass="55752">MSKNVGHIAGLLKDFVNLACRKDVFFATVRENCNTNGFCGLHSISKSFVTSSRHQAGIPPGLLMKAETLAASKRPGQEVPFRLKDLFRWKSSIAPSLGNSIESTSNSAGQILTSALGSVAFTRELSTGAKQQLAWWLGGTAAWVYSMVVLGGVTRLTRSGLSMTEWKFTGERPPLTAEDWRLQFDLYMASPEFKRLHSKMTMEEFKFIFWMEYAHRMWGRVLGLAFLLPGSYFLARGFINPSLGKRLGLLFLMGGTQGLVGWWMVRSGLQEPDKQWETPRVSPYRLAAHLVSAFTIYSGLVWTTLDIVYPKPLLAAADATTQLAAKSVRSKLLPLAALVAVTASSGAFVAGLDAGRAYNTFPLMSGRWVPEEYWDTSLTTFRNFFENTAAVQFHHRVLATLTATSVAVLWHVVRSSAVPHRVKLCMDVVLGVTAVQFTLGIWTLLSYVPVHLGSAHQANALNLFTAMLVTLHALRPAEMGPISLALARYGTPAAALAVLGVGLAVTTNY</sequence>
<reference evidence="13 14" key="1">
    <citation type="submission" date="2017-08" db="EMBL/GenBank/DDBJ databases">
        <title>Acidophilic green algal genome provides insights into adaptation to an acidic environment.</title>
        <authorList>
            <person name="Hirooka S."/>
            <person name="Hirose Y."/>
            <person name="Kanesaki Y."/>
            <person name="Higuchi S."/>
            <person name="Fujiwara T."/>
            <person name="Onuma R."/>
            <person name="Era A."/>
            <person name="Ohbayashi R."/>
            <person name="Uzuka A."/>
            <person name="Nozaki H."/>
            <person name="Yoshikawa H."/>
            <person name="Miyagishima S.Y."/>
        </authorList>
    </citation>
    <scope>NUCLEOTIDE SEQUENCE [LARGE SCALE GENOMIC DNA]</scope>
    <source>
        <strain evidence="13 14">NIES-2499</strain>
    </source>
</reference>
<dbReference type="HAMAP" id="MF_01665">
    <property type="entry name" value="HemeA_synth_type2"/>
    <property type="match status" value="1"/>
</dbReference>
<feature type="transmembrane region" description="Helical" evidence="12">
    <location>
        <begin position="247"/>
        <end position="265"/>
    </location>
</feature>
<dbReference type="PANTHER" id="PTHR23289:SF2">
    <property type="entry name" value="CYTOCHROME C OXIDASE ASSEMBLY PROTEIN COX15 HOMOLOG"/>
    <property type="match status" value="1"/>
</dbReference>
<dbReference type="GO" id="GO:0006784">
    <property type="term" value="P:heme A biosynthetic process"/>
    <property type="evidence" value="ECO:0007669"/>
    <property type="project" value="InterPro"/>
</dbReference>
<dbReference type="Pfam" id="PF02628">
    <property type="entry name" value="COX15-CtaA"/>
    <property type="match status" value="1"/>
</dbReference>
<evidence type="ECO:0000256" key="1">
    <source>
        <dbReference type="ARBA" id="ARBA00001970"/>
    </source>
</evidence>
<evidence type="ECO:0000256" key="9">
    <source>
        <dbReference type="ARBA" id="ARBA00023136"/>
    </source>
</evidence>
<keyword evidence="7" id="KW-0408">Iron</keyword>
<proteinExistence type="inferred from homology"/>
<keyword evidence="9 12" id="KW-0472">Membrane</keyword>
<evidence type="ECO:0000313" key="14">
    <source>
        <dbReference type="Proteomes" id="UP000232323"/>
    </source>
</evidence>
<feature type="transmembrane region" description="Helical" evidence="12">
    <location>
        <begin position="217"/>
        <end position="235"/>
    </location>
</feature>
<evidence type="ECO:0000256" key="3">
    <source>
        <dbReference type="ARBA" id="ARBA00022692"/>
    </source>
</evidence>
<comment type="subcellular location">
    <subcellularLocation>
        <location evidence="2">Membrane</location>
        <topology evidence="2">Multi-pass membrane protein</topology>
    </subcellularLocation>
</comment>
<dbReference type="GO" id="GO:0005743">
    <property type="term" value="C:mitochondrial inner membrane"/>
    <property type="evidence" value="ECO:0007669"/>
    <property type="project" value="TreeGrafter"/>
</dbReference>
<evidence type="ECO:0000256" key="10">
    <source>
        <dbReference type="ARBA" id="ARBA00044501"/>
    </source>
</evidence>
<dbReference type="GO" id="GO:0016653">
    <property type="term" value="F:oxidoreductase activity, acting on NAD(P)H, heme protein as acceptor"/>
    <property type="evidence" value="ECO:0007669"/>
    <property type="project" value="TreeGrafter"/>
</dbReference>
<name>A0A250X9Z4_9CHLO</name>
<dbReference type="GO" id="GO:0120547">
    <property type="term" value="F:heme A synthase activity"/>
    <property type="evidence" value="ECO:0007669"/>
    <property type="project" value="UniProtKB-EC"/>
</dbReference>
<dbReference type="EMBL" id="BEGY01000046">
    <property type="protein sequence ID" value="GAX79887.1"/>
    <property type="molecule type" value="Genomic_DNA"/>
</dbReference>
<evidence type="ECO:0000256" key="7">
    <source>
        <dbReference type="ARBA" id="ARBA00023004"/>
    </source>
</evidence>
<dbReference type="Proteomes" id="UP000232323">
    <property type="component" value="Unassembled WGS sequence"/>
</dbReference>
<dbReference type="InterPro" id="IPR023754">
    <property type="entry name" value="HemeA_Synthase_type2"/>
</dbReference>
<keyword evidence="6" id="KW-0560">Oxidoreductase</keyword>
<keyword evidence="14" id="KW-1185">Reference proteome</keyword>
<evidence type="ECO:0000256" key="12">
    <source>
        <dbReference type="SAM" id="Phobius"/>
    </source>
</evidence>
<protein>
    <submittedName>
        <fullName evidence="13">Uncharacterized protein</fullName>
    </submittedName>
</protein>
<feature type="transmembrane region" description="Helical" evidence="12">
    <location>
        <begin position="393"/>
        <end position="412"/>
    </location>
</feature>
<dbReference type="OrthoDB" id="1726137at2759"/>
<comment type="pathway">
    <text evidence="10">Porphyrin-containing compound metabolism; heme A biosynthesis; heme A from heme O: step 1/1.</text>
</comment>
<comment type="cofactor">
    <cofactor evidence="1">
        <name>heme b</name>
        <dbReference type="ChEBI" id="CHEBI:60344"/>
    </cofactor>
</comment>
<evidence type="ECO:0000256" key="4">
    <source>
        <dbReference type="ARBA" id="ARBA00022723"/>
    </source>
</evidence>
<evidence type="ECO:0000313" key="13">
    <source>
        <dbReference type="EMBL" id="GAX79887.1"/>
    </source>
</evidence>
<feature type="transmembrane region" description="Helical" evidence="12">
    <location>
        <begin position="486"/>
        <end position="505"/>
    </location>
</feature>
<accession>A0A250X9Z4</accession>
<feature type="transmembrane region" description="Helical" evidence="12">
    <location>
        <begin position="133"/>
        <end position="153"/>
    </location>
</feature>
<evidence type="ECO:0000256" key="5">
    <source>
        <dbReference type="ARBA" id="ARBA00022989"/>
    </source>
</evidence>
<dbReference type="InterPro" id="IPR003780">
    <property type="entry name" value="COX15/CtaA_fam"/>
</dbReference>
<dbReference type="GO" id="GO:0046872">
    <property type="term" value="F:metal ion binding"/>
    <property type="evidence" value="ECO:0007669"/>
    <property type="project" value="UniProtKB-KW"/>
</dbReference>
<comment type="caution">
    <text evidence="13">The sequence shown here is derived from an EMBL/GenBank/DDBJ whole genome shotgun (WGS) entry which is preliminary data.</text>
</comment>
<evidence type="ECO:0000256" key="8">
    <source>
        <dbReference type="ARBA" id="ARBA00023133"/>
    </source>
</evidence>
<comment type="catalytic activity">
    <reaction evidence="11">
        <text>Fe(II)-heme o + 2 A + H2O = Fe(II)-heme a + 2 AH2</text>
        <dbReference type="Rhea" id="RHEA:63388"/>
        <dbReference type="ChEBI" id="CHEBI:13193"/>
        <dbReference type="ChEBI" id="CHEBI:15377"/>
        <dbReference type="ChEBI" id="CHEBI:17499"/>
        <dbReference type="ChEBI" id="CHEBI:60530"/>
        <dbReference type="ChEBI" id="CHEBI:61715"/>
        <dbReference type="EC" id="1.17.99.9"/>
    </reaction>
    <physiologicalReaction direction="left-to-right" evidence="11">
        <dbReference type="Rhea" id="RHEA:63389"/>
    </physiologicalReaction>
</comment>
<evidence type="ECO:0000256" key="2">
    <source>
        <dbReference type="ARBA" id="ARBA00004141"/>
    </source>
</evidence>
<feature type="transmembrane region" description="Helical" evidence="12">
    <location>
        <begin position="285"/>
        <end position="305"/>
    </location>
</feature>
<gene>
    <name evidence="13" type="ORF">CEUSTIGMA_g7327.t1</name>
</gene>
<keyword evidence="4" id="KW-0479">Metal-binding</keyword>